<keyword evidence="2" id="KW-0175">Coiled coil</keyword>
<feature type="region of interest" description="Disordered" evidence="3">
    <location>
        <begin position="429"/>
        <end position="451"/>
    </location>
</feature>
<feature type="coiled-coil region" evidence="2">
    <location>
        <begin position="271"/>
        <end position="337"/>
    </location>
</feature>
<protein>
    <recommendedName>
        <fullName evidence="6">TPR_REGION domain-containing protein</fullName>
    </recommendedName>
</protein>
<dbReference type="InterPro" id="IPR036928">
    <property type="entry name" value="AS_sf"/>
</dbReference>
<dbReference type="PANTHER" id="PTHR46310:SF7">
    <property type="entry name" value="AMIDASE 1"/>
    <property type="match status" value="1"/>
</dbReference>
<dbReference type="SUPFAM" id="SSF75304">
    <property type="entry name" value="Amidase signature (AS) enzymes"/>
    <property type="match status" value="1"/>
</dbReference>
<dbReference type="PROSITE" id="PS50005">
    <property type="entry name" value="TPR"/>
    <property type="match status" value="2"/>
</dbReference>
<evidence type="ECO:0000313" key="4">
    <source>
        <dbReference type="EMBL" id="GLI62608.1"/>
    </source>
</evidence>
<dbReference type="Gene3D" id="1.25.40.10">
    <property type="entry name" value="Tetratricopeptide repeat domain"/>
    <property type="match status" value="1"/>
</dbReference>
<accession>A0ABQ5RZG8</accession>
<keyword evidence="1" id="KW-0802">TPR repeat</keyword>
<dbReference type="Proteomes" id="UP001165090">
    <property type="component" value="Unassembled WGS sequence"/>
</dbReference>
<dbReference type="InterPro" id="IPR011990">
    <property type="entry name" value="TPR-like_helical_dom_sf"/>
</dbReference>
<feature type="region of interest" description="Disordered" evidence="3">
    <location>
        <begin position="1"/>
        <end position="29"/>
    </location>
</feature>
<evidence type="ECO:0000256" key="1">
    <source>
        <dbReference type="PROSITE-ProRule" id="PRU00339"/>
    </source>
</evidence>
<evidence type="ECO:0000256" key="2">
    <source>
        <dbReference type="SAM" id="Coils"/>
    </source>
</evidence>
<keyword evidence="5" id="KW-1185">Reference proteome</keyword>
<dbReference type="Gene3D" id="3.90.1300.10">
    <property type="entry name" value="Amidase signature (AS) domain"/>
    <property type="match status" value="1"/>
</dbReference>
<evidence type="ECO:0008006" key="6">
    <source>
        <dbReference type="Google" id="ProtNLM"/>
    </source>
</evidence>
<evidence type="ECO:0000256" key="3">
    <source>
        <dbReference type="SAM" id="MobiDB-lite"/>
    </source>
</evidence>
<organism evidence="4 5">
    <name type="scientific">Volvox africanus</name>
    <dbReference type="NCBI Taxonomy" id="51714"/>
    <lineage>
        <taxon>Eukaryota</taxon>
        <taxon>Viridiplantae</taxon>
        <taxon>Chlorophyta</taxon>
        <taxon>core chlorophytes</taxon>
        <taxon>Chlorophyceae</taxon>
        <taxon>CS clade</taxon>
        <taxon>Chlamydomonadales</taxon>
        <taxon>Volvocaceae</taxon>
        <taxon>Volvox</taxon>
    </lineage>
</organism>
<feature type="repeat" description="TPR" evidence="1">
    <location>
        <begin position="210"/>
        <end position="243"/>
    </location>
</feature>
<dbReference type="EMBL" id="BSDZ01000013">
    <property type="protein sequence ID" value="GLI62608.1"/>
    <property type="molecule type" value="Genomic_DNA"/>
</dbReference>
<feature type="non-terminal residue" evidence="4">
    <location>
        <position position="1"/>
    </location>
</feature>
<dbReference type="InterPro" id="IPR019734">
    <property type="entry name" value="TPR_rpt"/>
</dbReference>
<dbReference type="PANTHER" id="PTHR46310">
    <property type="entry name" value="AMIDASE 1"/>
    <property type="match status" value="1"/>
</dbReference>
<sequence length="451" mass="46918">GRGGAAVTRHKDSITPPPPPPPERLAASREAARQLCDTLRHTVKSDTVIVLPVVPTAPMKRRIIMEAAAAAAAAGGDGKVAPEVIVWEVLTHCFNCLAALAQCPVVVVPLGTVADDTPLAVALMGCARFDARLLAVAAKMGPIMQEAFEGVKKGIAEAVRRQNEKLSPEAAVVAASSAPAAVAAAATAALPAVAALPAPPSVDPRRLERAERFKARGNDLFRMGKFADAVTEYGKAINEHPENPVYYNNRAMAYLKIFRFEQAEEDCNRALKFVLKEADKAKALLRRATARTALQKYVEAEKDLRQVLSVEPNNRQAREDLQNLQQMKTDMAAAQQRMVAEFQAQRQLAAGVAPGIPGGAGSGAPPPGLPMGFDPSNLPPGLDMAQLAAAADGNPQALMELMEAAAANGGGGRPFGFIGGNGASGDLGHVFGGGRGGGSTSSGAGGGRGRR</sequence>
<proteinExistence type="predicted"/>
<dbReference type="SUPFAM" id="SSF48452">
    <property type="entry name" value="TPR-like"/>
    <property type="match status" value="1"/>
</dbReference>
<gene>
    <name evidence="4" type="ORF">VaNZ11_005151</name>
</gene>
<comment type="caution">
    <text evidence="4">The sequence shown here is derived from an EMBL/GenBank/DDBJ whole genome shotgun (WGS) entry which is preliminary data.</text>
</comment>
<dbReference type="SMART" id="SM00028">
    <property type="entry name" value="TPR"/>
    <property type="match status" value="3"/>
</dbReference>
<name>A0ABQ5RZG8_9CHLO</name>
<evidence type="ECO:0000313" key="5">
    <source>
        <dbReference type="Proteomes" id="UP001165090"/>
    </source>
</evidence>
<dbReference type="Pfam" id="PF13414">
    <property type="entry name" value="TPR_11"/>
    <property type="match status" value="1"/>
</dbReference>
<reference evidence="4 5" key="1">
    <citation type="journal article" date="2023" name="IScience">
        <title>Expanded male sex-determining region conserved during the evolution of homothallism in the green alga Volvox.</title>
        <authorList>
            <person name="Yamamoto K."/>
            <person name="Matsuzaki R."/>
            <person name="Mahakham W."/>
            <person name="Heman W."/>
            <person name="Sekimoto H."/>
            <person name="Kawachi M."/>
            <person name="Minakuchi Y."/>
            <person name="Toyoda A."/>
            <person name="Nozaki H."/>
        </authorList>
    </citation>
    <scope>NUCLEOTIDE SEQUENCE [LARGE SCALE GENOMIC DNA]</scope>
    <source>
        <strain evidence="4 5">NIES-4468</strain>
    </source>
</reference>
<feature type="repeat" description="TPR" evidence="1">
    <location>
        <begin position="281"/>
        <end position="314"/>
    </location>
</feature>